<dbReference type="OrthoDB" id="9801426at2"/>
<dbReference type="STRING" id="904291.A7J15_05175"/>
<dbReference type="EMBL" id="LXMD01000022">
    <property type="protein sequence ID" value="OCG74246.1"/>
    <property type="molecule type" value="Genomic_DNA"/>
</dbReference>
<evidence type="ECO:0000313" key="3">
    <source>
        <dbReference type="Proteomes" id="UP000093355"/>
    </source>
</evidence>
<protein>
    <submittedName>
        <fullName evidence="2">Uncharacterized protein</fullName>
    </submittedName>
</protein>
<dbReference type="RefSeq" id="WP_067025585.1">
    <property type="nucleotide sequence ID" value="NZ_CP038256.1"/>
</dbReference>
<proteinExistence type="predicted"/>
<evidence type="ECO:0000313" key="2">
    <source>
        <dbReference type="EMBL" id="OCG74246.1"/>
    </source>
</evidence>
<gene>
    <name evidence="2" type="ORF">A7J15_05175</name>
</gene>
<accession>A0A1B9NCB5</accession>
<evidence type="ECO:0000256" key="1">
    <source>
        <dbReference type="ARBA" id="ARBA00023277"/>
    </source>
</evidence>
<dbReference type="Proteomes" id="UP000093355">
    <property type="component" value="Unassembled WGS sequence"/>
</dbReference>
<dbReference type="AlphaFoldDB" id="A0A1B9NCB5"/>
<dbReference type="Gene3D" id="3.20.20.150">
    <property type="entry name" value="Divalent-metal-dependent TIM barrel enzymes"/>
    <property type="match status" value="1"/>
</dbReference>
<name>A0A1B9NCB5_9MICO</name>
<dbReference type="SUPFAM" id="SSF51658">
    <property type="entry name" value="Xylose isomerase-like"/>
    <property type="match status" value="1"/>
</dbReference>
<keyword evidence="1" id="KW-0119">Carbohydrate metabolism</keyword>
<dbReference type="InterPro" id="IPR036237">
    <property type="entry name" value="Xyl_isomerase-like_sf"/>
</dbReference>
<dbReference type="PANTHER" id="PTHR12110">
    <property type="entry name" value="HYDROXYPYRUVATE ISOMERASE"/>
    <property type="match status" value="1"/>
</dbReference>
<sequence length="318" mass="34233">MSVRVQSVPRDLDVACHLNVLLAHPSSDLLPAALDALAARGYRRVVLPPVDPDAFDVPAARRTFASRGIAPIPIAGQSLQADVSSADREVREAGLAELRRALDLAVRLGADQLNGVPYGLFGRADEPPTTDAIARSASAVGEVAEEAHERGVRMTFEVLNRYETSMLNTAEQAMAFAERSGSPHLGIHLDTFHMAVEEADMRRAIRAALPRLAFLELGQSGRGPLSAGTVDVEEVVRGALDDGYTGRWGVEAFSAEILSPPARSALAIWRKPFRDGVDLANDAAHVIRTGWARSTVGRRAARLARREAAGLALDRHDY</sequence>
<dbReference type="InterPro" id="IPR050312">
    <property type="entry name" value="IolE/XylAMocC-like"/>
</dbReference>
<comment type="caution">
    <text evidence="2">The sequence shown here is derived from an EMBL/GenBank/DDBJ whole genome shotgun (WGS) entry which is preliminary data.</text>
</comment>
<dbReference type="InterPro" id="IPR013022">
    <property type="entry name" value="Xyl_isomerase-like_TIM-brl"/>
</dbReference>
<dbReference type="Pfam" id="PF01261">
    <property type="entry name" value="AP_endonuc_2"/>
    <property type="match status" value="1"/>
</dbReference>
<reference evidence="2 3" key="1">
    <citation type="submission" date="2016-05" db="EMBL/GenBank/DDBJ databases">
        <authorList>
            <person name="Lavstsen T."/>
            <person name="Jespersen J.S."/>
        </authorList>
    </citation>
    <scope>NUCLEOTIDE SEQUENCE [LARGE SCALE GENOMIC DNA]</scope>
    <source>
        <strain evidence="2 3">YLB-01</strain>
    </source>
</reference>
<keyword evidence="3" id="KW-1185">Reference proteome</keyword>
<dbReference type="PANTHER" id="PTHR12110:SF41">
    <property type="entry name" value="INOSOSE DEHYDRATASE"/>
    <property type="match status" value="1"/>
</dbReference>
<organism evidence="2 3">
    <name type="scientific">Microbacterium sediminis</name>
    <dbReference type="NCBI Taxonomy" id="904291"/>
    <lineage>
        <taxon>Bacteria</taxon>
        <taxon>Bacillati</taxon>
        <taxon>Actinomycetota</taxon>
        <taxon>Actinomycetes</taxon>
        <taxon>Micrococcales</taxon>
        <taxon>Microbacteriaceae</taxon>
        <taxon>Microbacterium</taxon>
    </lineage>
</organism>